<gene>
    <name evidence="8" type="ORF">BCR43DRAFT_483917</name>
</gene>
<feature type="transmembrane region" description="Helical" evidence="6">
    <location>
        <begin position="180"/>
        <end position="202"/>
    </location>
</feature>
<dbReference type="Pfam" id="PF07690">
    <property type="entry name" value="MFS_1"/>
    <property type="match status" value="1"/>
</dbReference>
<evidence type="ECO:0000256" key="3">
    <source>
        <dbReference type="ARBA" id="ARBA00022692"/>
    </source>
</evidence>
<feature type="transmembrane region" description="Helical" evidence="6">
    <location>
        <begin position="52"/>
        <end position="69"/>
    </location>
</feature>
<feature type="transmembrane region" description="Helical" evidence="6">
    <location>
        <begin position="93"/>
        <end position="111"/>
    </location>
</feature>
<keyword evidence="5 6" id="KW-0472">Membrane</keyword>
<dbReference type="InterPro" id="IPR020846">
    <property type="entry name" value="MFS_dom"/>
</dbReference>
<evidence type="ECO:0000259" key="7">
    <source>
        <dbReference type="PROSITE" id="PS50850"/>
    </source>
</evidence>
<dbReference type="InterPro" id="IPR036259">
    <property type="entry name" value="MFS_trans_sf"/>
</dbReference>
<dbReference type="FunCoup" id="A0A1X2HW68">
    <property type="interactions" value="81"/>
</dbReference>
<protein>
    <submittedName>
        <fullName evidence="8">Major facilitator superfamily domain-containing protein</fullName>
    </submittedName>
</protein>
<dbReference type="OMA" id="FAYMMAF"/>
<feature type="transmembrane region" description="Helical" evidence="6">
    <location>
        <begin position="321"/>
        <end position="341"/>
    </location>
</feature>
<reference evidence="8 9" key="1">
    <citation type="submission" date="2016-07" db="EMBL/GenBank/DDBJ databases">
        <title>Pervasive Adenine N6-methylation of Active Genes in Fungi.</title>
        <authorList>
            <consortium name="DOE Joint Genome Institute"/>
            <person name="Mondo S.J."/>
            <person name="Dannebaum R.O."/>
            <person name="Kuo R.C."/>
            <person name="Labutti K."/>
            <person name="Haridas S."/>
            <person name="Kuo A."/>
            <person name="Salamov A."/>
            <person name="Ahrendt S.R."/>
            <person name="Lipzen A."/>
            <person name="Sullivan W."/>
            <person name="Andreopoulos W.B."/>
            <person name="Clum A."/>
            <person name="Lindquist E."/>
            <person name="Daum C."/>
            <person name="Ramamoorthy G.K."/>
            <person name="Gryganskyi A."/>
            <person name="Culley D."/>
            <person name="Magnuson J.K."/>
            <person name="James T.Y."/>
            <person name="O'Malley M.A."/>
            <person name="Stajich J.E."/>
            <person name="Spatafora J.W."/>
            <person name="Visel A."/>
            <person name="Grigoriev I.V."/>
        </authorList>
    </citation>
    <scope>NUCLEOTIDE SEQUENCE [LARGE SCALE GENOMIC DNA]</scope>
    <source>
        <strain evidence="8 9">NRRL 2496</strain>
    </source>
</reference>
<feature type="transmembrane region" description="Helical" evidence="6">
    <location>
        <begin position="348"/>
        <end position="369"/>
    </location>
</feature>
<dbReference type="EMBL" id="MCGN01000001">
    <property type="protein sequence ID" value="ORZ03761.1"/>
    <property type="molecule type" value="Genomic_DNA"/>
</dbReference>
<dbReference type="STRING" id="13706.A0A1X2HW68"/>
<dbReference type="OrthoDB" id="6730379at2759"/>
<feature type="transmembrane region" description="Helical" evidence="6">
    <location>
        <begin position="153"/>
        <end position="173"/>
    </location>
</feature>
<dbReference type="GO" id="GO:0022857">
    <property type="term" value="F:transmembrane transporter activity"/>
    <property type="evidence" value="ECO:0007669"/>
    <property type="project" value="InterPro"/>
</dbReference>
<evidence type="ECO:0000256" key="6">
    <source>
        <dbReference type="SAM" id="Phobius"/>
    </source>
</evidence>
<feature type="transmembrane region" description="Helical" evidence="6">
    <location>
        <begin position="285"/>
        <end position="309"/>
    </location>
</feature>
<keyword evidence="2" id="KW-0813">Transport</keyword>
<comment type="subcellular location">
    <subcellularLocation>
        <location evidence="1">Membrane</location>
        <topology evidence="1">Multi-pass membrane protein</topology>
    </subcellularLocation>
</comment>
<dbReference type="InParanoid" id="A0A1X2HW68"/>
<evidence type="ECO:0000313" key="9">
    <source>
        <dbReference type="Proteomes" id="UP000242180"/>
    </source>
</evidence>
<dbReference type="InterPro" id="IPR011701">
    <property type="entry name" value="MFS"/>
</dbReference>
<dbReference type="PANTHER" id="PTHR43791">
    <property type="entry name" value="PERMEASE-RELATED"/>
    <property type="match status" value="1"/>
</dbReference>
<proteinExistence type="predicted"/>
<evidence type="ECO:0000256" key="2">
    <source>
        <dbReference type="ARBA" id="ARBA00022448"/>
    </source>
</evidence>
<feature type="transmembrane region" description="Helical" evidence="6">
    <location>
        <begin position="435"/>
        <end position="458"/>
    </location>
</feature>
<feature type="domain" description="Major facilitator superfamily (MFS) profile" evidence="7">
    <location>
        <begin position="56"/>
        <end position="464"/>
    </location>
</feature>
<name>A0A1X2HW68_SYNRA</name>
<organism evidence="8 9">
    <name type="scientific">Syncephalastrum racemosum</name>
    <name type="common">Filamentous fungus</name>
    <dbReference type="NCBI Taxonomy" id="13706"/>
    <lineage>
        <taxon>Eukaryota</taxon>
        <taxon>Fungi</taxon>
        <taxon>Fungi incertae sedis</taxon>
        <taxon>Mucoromycota</taxon>
        <taxon>Mucoromycotina</taxon>
        <taxon>Mucoromycetes</taxon>
        <taxon>Mucorales</taxon>
        <taxon>Syncephalastraceae</taxon>
        <taxon>Syncephalastrum</taxon>
    </lineage>
</organism>
<dbReference type="GO" id="GO:0016020">
    <property type="term" value="C:membrane"/>
    <property type="evidence" value="ECO:0007669"/>
    <property type="project" value="UniProtKB-SubCell"/>
</dbReference>
<dbReference type="PROSITE" id="PS50850">
    <property type="entry name" value="MFS"/>
    <property type="match status" value="1"/>
</dbReference>
<feature type="transmembrane region" description="Helical" evidence="6">
    <location>
        <begin position="214"/>
        <end position="237"/>
    </location>
</feature>
<evidence type="ECO:0000313" key="8">
    <source>
        <dbReference type="EMBL" id="ORZ03761.1"/>
    </source>
</evidence>
<evidence type="ECO:0000256" key="5">
    <source>
        <dbReference type="ARBA" id="ARBA00023136"/>
    </source>
</evidence>
<sequence>MAEKKKERNDEVVATVIQSEKIGSNTEYSVEEGGTTRKFVKSAEERRLVRKINMATIPFVCAILFTQFIDKSTLNFSAVLNLYEDTGINGSQFSWLGSIFYVGYLAFQLPNQFFLQRVPISKYLGVILLVWGATLACTALARDFSQLAGLRFLLGFFEASTYPSIFLLISTLYRRSEQVLWYGTMFICNSMATAFGGLFGYGIGHMQGVRGLSAWQWCMVIWGAVTTFLGILFFFFLPDKPRSRWFRLTPEEEKIVDERTLDNAVVRNKEIKPEHMMDALKEPRFYCYVLISFLLNLQNGCVTIFSSQIIKNMGFSSLNSILLNIPKGFATILLIGMAMFLSHRFSQICSVGALMAVISLIGALLLVTIPTSPAQLVGIFLAQTSPPYTLLQTCISNNVSGYTKKIFYTGGNMVAYCVGNFVGPLMMVDSQAPRYWGAMLGYIIADLLAVILFIYVRYTLIRDNKKRQELHTAGHVPPAPPNREQLDLTDGEDLHFVYRP</sequence>
<keyword evidence="3 6" id="KW-0812">Transmembrane</keyword>
<comment type="caution">
    <text evidence="8">The sequence shown here is derived from an EMBL/GenBank/DDBJ whole genome shotgun (WGS) entry which is preliminary data.</text>
</comment>
<keyword evidence="4 6" id="KW-1133">Transmembrane helix</keyword>
<evidence type="ECO:0000256" key="1">
    <source>
        <dbReference type="ARBA" id="ARBA00004141"/>
    </source>
</evidence>
<feature type="transmembrane region" description="Helical" evidence="6">
    <location>
        <begin position="123"/>
        <end position="141"/>
    </location>
</feature>
<accession>A0A1X2HW68</accession>
<dbReference type="SUPFAM" id="SSF103473">
    <property type="entry name" value="MFS general substrate transporter"/>
    <property type="match status" value="1"/>
</dbReference>
<dbReference type="AlphaFoldDB" id="A0A1X2HW68"/>
<dbReference type="PANTHER" id="PTHR43791:SF97">
    <property type="entry name" value="ALLANTOATE TRANSPORTER, PUTATIVE (AFU_ORTHOLOGUE AFUA_1G14700)-RELATED"/>
    <property type="match status" value="1"/>
</dbReference>
<keyword evidence="9" id="KW-1185">Reference proteome</keyword>
<dbReference type="Proteomes" id="UP000242180">
    <property type="component" value="Unassembled WGS sequence"/>
</dbReference>
<evidence type="ECO:0000256" key="4">
    <source>
        <dbReference type="ARBA" id="ARBA00022989"/>
    </source>
</evidence>
<dbReference type="Gene3D" id="1.20.1250.20">
    <property type="entry name" value="MFS general substrate transporter like domains"/>
    <property type="match status" value="2"/>
</dbReference>